<organism evidence="3 4">
    <name type="scientific">Megamonas hypermegale</name>
    <dbReference type="NCBI Taxonomy" id="158847"/>
    <lineage>
        <taxon>Bacteria</taxon>
        <taxon>Bacillati</taxon>
        <taxon>Bacillota</taxon>
        <taxon>Negativicutes</taxon>
        <taxon>Selenomonadales</taxon>
        <taxon>Selenomonadaceae</taxon>
        <taxon>Megamonas</taxon>
    </lineage>
</organism>
<dbReference type="PIRSF" id="PIRSF016080">
    <property type="entry name" value="Restrict_endonuc_II_DpmII"/>
    <property type="match status" value="1"/>
</dbReference>
<evidence type="ECO:0000256" key="1">
    <source>
        <dbReference type="PIRNR" id="PIRNR016080"/>
    </source>
</evidence>
<dbReference type="EMBL" id="LT906446">
    <property type="protein sequence ID" value="SNU95790.1"/>
    <property type="molecule type" value="Genomic_DNA"/>
</dbReference>
<evidence type="ECO:0000313" key="3">
    <source>
        <dbReference type="EMBL" id="SNU95790.1"/>
    </source>
</evidence>
<keyword evidence="1 3" id="KW-0378">Hydrolase</keyword>
<gene>
    <name evidence="3" type="primary">dpnB</name>
    <name evidence="3" type="ORF">SAMEA4364220_00479</name>
</gene>
<comment type="similarity">
    <text evidence="1">Belongs to the DpnII type II restriction endonuclease family.</text>
</comment>
<dbReference type="Pfam" id="PF04556">
    <property type="entry name" value="DpnII"/>
    <property type="match status" value="1"/>
</dbReference>
<dbReference type="InterPro" id="IPR021191">
    <property type="entry name" value="Restrct_endonuc_II_DpnII"/>
</dbReference>
<dbReference type="REBASE" id="216009">
    <property type="entry name" value="Mhy10570ORF477P"/>
</dbReference>
<name>A0A239TDK9_9FIRM</name>
<comment type="function">
    <text evidence="1">A P subtype restriction enzyme that recognizes the double-stranded unmethylated sequence 5'-GATC-3'.</text>
</comment>
<keyword evidence="1" id="KW-0680">Restriction system</keyword>
<dbReference type="Proteomes" id="UP000215383">
    <property type="component" value="Chromosome 1"/>
</dbReference>
<dbReference type="GO" id="GO:0003677">
    <property type="term" value="F:DNA binding"/>
    <property type="evidence" value="ECO:0007669"/>
    <property type="project" value="UniProtKB-UniRule"/>
</dbReference>
<evidence type="ECO:0000313" key="4">
    <source>
        <dbReference type="Proteomes" id="UP000215383"/>
    </source>
</evidence>
<sequence>MQKRDFLKWIDTMKDSIATWDYYTDFAKAYDKVDKIKTELYILNSLIKSQNIEADFKKLLKEYSQILKAIPILIAKRETNIIINDAIQKYYYNFKRQNYSDDDYVLFMRKTGLFDLLTNHLISNLYDYVLGVEVGLDTNARKNRTGTAMETLVESYLIKAGFVKDRNYFKQLTKSKLEENFKVDLSSIKLNEIFKTNGSSSEKRFDFVVVYGEKYYIIETNFYSTGGSKLNEVARSYKELTLEFKNLSNIEFIWITDGKGWHSAKRNLNETFDILPHLYNINDLDNNVLEKVILKKTSI</sequence>
<proteinExistence type="inferred from homology"/>
<dbReference type="RefSeq" id="WP_036254243.1">
    <property type="nucleotide sequence ID" value="NZ_LT906446.1"/>
</dbReference>
<keyword evidence="4" id="KW-1185">Reference proteome</keyword>
<dbReference type="InterPro" id="IPR007637">
    <property type="entry name" value="Restrct_endonuc_II_DpnII-like"/>
</dbReference>
<evidence type="ECO:0000259" key="2">
    <source>
        <dbReference type="Pfam" id="PF04556"/>
    </source>
</evidence>
<feature type="domain" description="Restriction endonuclease type II DpnII-like" evidence="2">
    <location>
        <begin position="6"/>
        <end position="291"/>
    </location>
</feature>
<reference evidence="3 4" key="1">
    <citation type="submission" date="2017-06" db="EMBL/GenBank/DDBJ databases">
        <authorList>
            <consortium name="Pathogen Informatics"/>
        </authorList>
    </citation>
    <scope>NUCLEOTIDE SEQUENCE [LARGE SCALE GENOMIC DNA]</scope>
    <source>
        <strain evidence="3 4">NCTC10570</strain>
    </source>
</reference>
<comment type="catalytic activity">
    <reaction evidence="1">
        <text>Endonucleolytic cleavage of DNA to give specific double-stranded fragments with terminal 5'-phosphates.</text>
        <dbReference type="EC" id="3.1.21.4"/>
    </reaction>
</comment>
<dbReference type="GO" id="GO:0009036">
    <property type="term" value="F:type II site-specific deoxyribonuclease activity"/>
    <property type="evidence" value="ECO:0007669"/>
    <property type="project" value="UniProtKB-UniRule"/>
</dbReference>
<protein>
    <recommendedName>
        <fullName evidence="1">Type-2 restriction enzyme</fullName>
        <ecNumber evidence="1">3.1.21.4</ecNumber>
    </recommendedName>
</protein>
<keyword evidence="1" id="KW-0540">Nuclease</keyword>
<dbReference type="AlphaFoldDB" id="A0A239TDK9"/>
<dbReference type="GO" id="GO:0009307">
    <property type="term" value="P:DNA restriction-modification system"/>
    <property type="evidence" value="ECO:0007669"/>
    <property type="project" value="UniProtKB-UniRule"/>
</dbReference>
<accession>A0A239TDK9</accession>
<dbReference type="EC" id="3.1.21.4" evidence="1"/>
<keyword evidence="1" id="KW-0255">Endonuclease</keyword>
<dbReference type="eggNOG" id="ENOG502Z7V5">
    <property type="taxonomic scope" value="Bacteria"/>
</dbReference>
<dbReference type="GeneID" id="78506512"/>